<dbReference type="InterPro" id="IPR036388">
    <property type="entry name" value="WH-like_DNA-bd_sf"/>
</dbReference>
<dbReference type="CDD" id="cd06170">
    <property type="entry name" value="LuxR_C_like"/>
    <property type="match status" value="1"/>
</dbReference>
<dbReference type="EMBL" id="JAWMAJ010000223">
    <property type="protein sequence ID" value="MDV7222393.1"/>
    <property type="molecule type" value="Genomic_DNA"/>
</dbReference>
<dbReference type="PANTHER" id="PTHR34293:SF1">
    <property type="entry name" value="HTH-TYPE TRANSCRIPTIONAL REGULATOR TRMBL2"/>
    <property type="match status" value="1"/>
</dbReference>
<dbReference type="Gene3D" id="1.10.10.10">
    <property type="entry name" value="Winged helix-like DNA-binding domain superfamily/Winged helix DNA-binding domain"/>
    <property type="match status" value="1"/>
</dbReference>
<protein>
    <submittedName>
        <fullName evidence="2">Helix-turn-helix transcriptional regulator</fullName>
    </submittedName>
</protein>
<dbReference type="PANTHER" id="PTHR34293">
    <property type="entry name" value="HTH-TYPE TRANSCRIPTIONAL REGULATOR TRMBL2"/>
    <property type="match status" value="1"/>
</dbReference>
<dbReference type="Proteomes" id="UP001187346">
    <property type="component" value="Unassembled WGS sequence"/>
</dbReference>
<reference evidence="2 3" key="1">
    <citation type="submission" date="2023-10" db="EMBL/GenBank/DDBJ databases">
        <title>Characterization of rhizosphere-enriched actinobacteria from wheat plants lab-grown on chernevaya soil.</title>
        <authorList>
            <person name="Tikhonova E.N."/>
            <person name="Konopkin A."/>
            <person name="Kravchenko I.K."/>
        </authorList>
    </citation>
    <scope>NUCLEOTIDE SEQUENCE [LARGE SCALE GENOMIC DNA]</scope>
    <source>
        <strain evidence="2 3">RR29</strain>
    </source>
</reference>
<comment type="caution">
    <text evidence="2">The sequence shown here is derived from an EMBL/GenBank/DDBJ whole genome shotgun (WGS) entry which is preliminary data.</text>
</comment>
<evidence type="ECO:0000313" key="3">
    <source>
        <dbReference type="Proteomes" id="UP001187346"/>
    </source>
</evidence>
<accession>A0ABU4FP45</accession>
<name>A0ABU4FP45_9ACTN</name>
<sequence length="326" mass="35239">MLTAGLDDQVRRVYKMLLSEPTWGLEQIAAGAALTEGEVRSALDRLTELSLLHGTTGGEGALLPVNPVVALGPAVSRAEAELDERRAVLSRDKAVLAALASEYEALAPGRSSDGVERLDGVDRVRVRLTELSQRATSEVCTLAPGGALSGAALEAAKPLDEQNLGRGVRMRTLYLNSIRNDVATVGYAKWLASRGGEIRTVPALPMRLILCDTSAAVVPLDTEDSKRGALVIHHRSVVRALKELFEFLWEPAMVLGAPETAESDEPADRDIALLKMLAAGQTDESIARKMGVSLRTVRRHVAELLRRLDAQSRFQAGVEAVRREWL</sequence>
<evidence type="ECO:0000313" key="2">
    <source>
        <dbReference type="EMBL" id="MDV7222393.1"/>
    </source>
</evidence>
<keyword evidence="3" id="KW-1185">Reference proteome</keyword>
<evidence type="ECO:0000259" key="1">
    <source>
        <dbReference type="PROSITE" id="PS50043"/>
    </source>
</evidence>
<gene>
    <name evidence="2" type="ORF">R5A26_41320</name>
</gene>
<dbReference type="Pfam" id="PF00196">
    <property type="entry name" value="GerE"/>
    <property type="match status" value="1"/>
</dbReference>
<organism evidence="2 3">
    <name type="scientific">Streptomyces prunicolor</name>
    <dbReference type="NCBI Taxonomy" id="67348"/>
    <lineage>
        <taxon>Bacteria</taxon>
        <taxon>Bacillati</taxon>
        <taxon>Actinomycetota</taxon>
        <taxon>Actinomycetes</taxon>
        <taxon>Kitasatosporales</taxon>
        <taxon>Streptomycetaceae</taxon>
        <taxon>Streptomyces</taxon>
    </lineage>
</organism>
<dbReference type="PRINTS" id="PR00038">
    <property type="entry name" value="HTHLUXR"/>
</dbReference>
<dbReference type="PROSITE" id="PS50043">
    <property type="entry name" value="HTH_LUXR_2"/>
    <property type="match status" value="1"/>
</dbReference>
<proteinExistence type="predicted"/>
<feature type="domain" description="HTH luxR-type" evidence="1">
    <location>
        <begin position="259"/>
        <end position="324"/>
    </location>
</feature>
<dbReference type="InterPro" id="IPR051797">
    <property type="entry name" value="TrmB-like"/>
</dbReference>
<dbReference type="RefSeq" id="WP_266857390.1">
    <property type="nucleotide sequence ID" value="NZ_JAPEMW010000001.1"/>
</dbReference>
<dbReference type="SUPFAM" id="SSF46894">
    <property type="entry name" value="C-terminal effector domain of the bipartite response regulators"/>
    <property type="match status" value="1"/>
</dbReference>
<dbReference type="SMART" id="SM00421">
    <property type="entry name" value="HTH_LUXR"/>
    <property type="match status" value="1"/>
</dbReference>
<dbReference type="InterPro" id="IPR000792">
    <property type="entry name" value="Tscrpt_reg_LuxR_C"/>
</dbReference>
<dbReference type="InterPro" id="IPR016032">
    <property type="entry name" value="Sig_transdc_resp-reg_C-effctor"/>
</dbReference>